<feature type="transmembrane region" description="Helical" evidence="8">
    <location>
        <begin position="81"/>
        <end position="101"/>
    </location>
</feature>
<feature type="transmembrane region" description="Helical" evidence="8">
    <location>
        <begin position="121"/>
        <end position="142"/>
    </location>
</feature>
<comment type="caution">
    <text evidence="9">The sequence shown here is derived from an EMBL/GenBank/DDBJ whole genome shotgun (WGS) entry which is preliminary data.</text>
</comment>
<feature type="transmembrane region" description="Helical" evidence="8">
    <location>
        <begin position="185"/>
        <end position="207"/>
    </location>
</feature>
<dbReference type="InterPro" id="IPR004268">
    <property type="entry name" value="MurJ"/>
</dbReference>
<keyword evidence="6 8" id="KW-1133">Transmembrane helix</keyword>
<comment type="subcellular location">
    <subcellularLocation>
        <location evidence="1">Cell membrane</location>
        <topology evidence="1">Multi-pass membrane protein</topology>
    </subcellularLocation>
</comment>
<feature type="transmembrane region" description="Helical" evidence="8">
    <location>
        <begin position="12"/>
        <end position="30"/>
    </location>
</feature>
<accession>A0ABX0Y587</accession>
<dbReference type="Proteomes" id="UP000722989">
    <property type="component" value="Unassembled WGS sequence"/>
</dbReference>
<evidence type="ECO:0000256" key="2">
    <source>
        <dbReference type="ARBA" id="ARBA00022475"/>
    </source>
</evidence>
<keyword evidence="7 8" id="KW-0472">Membrane</keyword>
<dbReference type="Pfam" id="PF03023">
    <property type="entry name" value="MurJ"/>
    <property type="match status" value="1"/>
</dbReference>
<dbReference type="PANTHER" id="PTHR47019:SF1">
    <property type="entry name" value="LIPID II FLIPPASE MURJ"/>
    <property type="match status" value="1"/>
</dbReference>
<feature type="transmembrane region" description="Helical" evidence="8">
    <location>
        <begin position="343"/>
        <end position="368"/>
    </location>
</feature>
<protein>
    <submittedName>
        <fullName evidence="9">Murein biosynthesis integral membrane protein MurJ</fullName>
    </submittedName>
</protein>
<keyword evidence="3 8" id="KW-0812">Transmembrane</keyword>
<feature type="transmembrane region" description="Helical" evidence="8">
    <location>
        <begin position="154"/>
        <end position="173"/>
    </location>
</feature>
<feature type="transmembrane region" description="Helical" evidence="8">
    <location>
        <begin position="380"/>
        <end position="403"/>
    </location>
</feature>
<keyword evidence="4" id="KW-0133">Cell shape</keyword>
<keyword evidence="2" id="KW-1003">Cell membrane</keyword>
<organism evidence="9 10">
    <name type="scientific">Planosporangium thailandense</name>
    <dbReference type="NCBI Taxonomy" id="765197"/>
    <lineage>
        <taxon>Bacteria</taxon>
        <taxon>Bacillati</taxon>
        <taxon>Actinomycetota</taxon>
        <taxon>Actinomycetes</taxon>
        <taxon>Micromonosporales</taxon>
        <taxon>Micromonosporaceae</taxon>
        <taxon>Planosporangium</taxon>
    </lineage>
</organism>
<evidence type="ECO:0000256" key="8">
    <source>
        <dbReference type="SAM" id="Phobius"/>
    </source>
</evidence>
<gene>
    <name evidence="9" type="primary">murJ</name>
    <name evidence="9" type="ORF">HC031_22980</name>
</gene>
<evidence type="ECO:0000256" key="7">
    <source>
        <dbReference type="ARBA" id="ARBA00023136"/>
    </source>
</evidence>
<dbReference type="EMBL" id="JAATVY010000019">
    <property type="protein sequence ID" value="NJC72560.1"/>
    <property type="molecule type" value="Genomic_DNA"/>
</dbReference>
<dbReference type="NCBIfam" id="TIGR01695">
    <property type="entry name" value="murJ_mviN"/>
    <property type="match status" value="1"/>
</dbReference>
<evidence type="ECO:0000313" key="9">
    <source>
        <dbReference type="EMBL" id="NJC72560.1"/>
    </source>
</evidence>
<dbReference type="InterPro" id="IPR051050">
    <property type="entry name" value="Lipid_II_flippase_MurJ/MviN"/>
</dbReference>
<proteinExistence type="predicted"/>
<dbReference type="PANTHER" id="PTHR47019">
    <property type="entry name" value="LIPID II FLIPPASE MURJ"/>
    <property type="match status" value="1"/>
</dbReference>
<feature type="transmembrane region" description="Helical" evidence="8">
    <location>
        <begin position="409"/>
        <end position="431"/>
    </location>
</feature>
<feature type="transmembrane region" description="Helical" evidence="8">
    <location>
        <begin position="42"/>
        <end position="60"/>
    </location>
</feature>
<name>A0ABX0Y587_9ACTN</name>
<keyword evidence="5" id="KW-0573">Peptidoglycan synthesis</keyword>
<reference evidence="9 10" key="1">
    <citation type="submission" date="2020-03" db="EMBL/GenBank/DDBJ databases">
        <title>WGS of the type strain of Planosporangium spp.</title>
        <authorList>
            <person name="Thawai C."/>
        </authorList>
    </citation>
    <scope>NUCLEOTIDE SEQUENCE [LARGE SCALE GENOMIC DNA]</scope>
    <source>
        <strain evidence="9 10">TBRC 5610</strain>
    </source>
</reference>
<evidence type="ECO:0000313" key="10">
    <source>
        <dbReference type="Proteomes" id="UP000722989"/>
    </source>
</evidence>
<dbReference type="PRINTS" id="PR01806">
    <property type="entry name" value="VIRFACTRMVIN"/>
</dbReference>
<dbReference type="CDD" id="cd13123">
    <property type="entry name" value="MATE_MurJ_like"/>
    <property type="match status" value="1"/>
</dbReference>
<feature type="transmembrane region" description="Helical" evidence="8">
    <location>
        <begin position="315"/>
        <end position="337"/>
    </location>
</feature>
<keyword evidence="10" id="KW-1185">Reference proteome</keyword>
<evidence type="ECO:0000256" key="4">
    <source>
        <dbReference type="ARBA" id="ARBA00022960"/>
    </source>
</evidence>
<evidence type="ECO:0000256" key="6">
    <source>
        <dbReference type="ARBA" id="ARBA00022989"/>
    </source>
</evidence>
<feature type="transmembrane region" description="Helical" evidence="8">
    <location>
        <begin position="452"/>
        <end position="469"/>
    </location>
</feature>
<sequence length="520" mass="53688">MATATAASRVTGFVRVLVLAAALGFGSRLLDSYNVANTLPNTVYDLVAGGAMAGVVVPLLTRAALTDHDGGVGYAQRLLSLLAYGLGFVTVLSVLLAPYLVDLCAPGFTPDQRQLAVVFSRYFLPQILFYGLSAAAGAVLNIRGRFAAPTWAPLVNNVVVIAVGSTYLAVGGATSVPALTPAEVLLLAVGTTSGVIAQMALVVRALARSGFPLRLRLDPRGIGVRRIGRLGGWVLLSVAAAQLLSTVANRIASTAGAGAVSVFQYAYTLFQLPYAVVALSLMTAILPRLSRHAAHRDYPQLIDGLSRSLRLTGAVLVPVAAAMVALGPYLAVLLFAHGHSDPMAVSLLGATVAAFGLLLLPFTGYMILLRGFYALQDTRTPALVTTFVSVVGIGGCLAARRLLAGHDLVVGLPAAYALAYACGLVAAGLLLRRRMGRLDGRRVARSYTRMTVAVIVAVGVAATVAHVTAPHVGTGWAGSSVILAAAALAGAASYAAVARLVRLGELREIVVATFAGFRAT</sequence>
<feature type="transmembrane region" description="Helical" evidence="8">
    <location>
        <begin position="475"/>
        <end position="497"/>
    </location>
</feature>
<evidence type="ECO:0000256" key="3">
    <source>
        <dbReference type="ARBA" id="ARBA00022692"/>
    </source>
</evidence>
<feature type="transmembrane region" description="Helical" evidence="8">
    <location>
        <begin position="265"/>
        <end position="286"/>
    </location>
</feature>
<evidence type="ECO:0000256" key="1">
    <source>
        <dbReference type="ARBA" id="ARBA00004651"/>
    </source>
</evidence>
<dbReference type="RefSeq" id="WP_167927459.1">
    <property type="nucleotide sequence ID" value="NZ_JAATVY010000019.1"/>
</dbReference>
<evidence type="ECO:0000256" key="5">
    <source>
        <dbReference type="ARBA" id="ARBA00022984"/>
    </source>
</evidence>
<feature type="transmembrane region" description="Helical" evidence="8">
    <location>
        <begin position="227"/>
        <end position="245"/>
    </location>
</feature>